<evidence type="ECO:0000259" key="3">
    <source>
        <dbReference type="PROSITE" id="PS50006"/>
    </source>
</evidence>
<accession>A0ABU1HZ14</accession>
<organism evidence="4 5">
    <name type="scientific">Microbacterium paludicola</name>
    <dbReference type="NCBI Taxonomy" id="300019"/>
    <lineage>
        <taxon>Bacteria</taxon>
        <taxon>Bacillati</taxon>
        <taxon>Actinomycetota</taxon>
        <taxon>Actinomycetes</taxon>
        <taxon>Micrococcales</taxon>
        <taxon>Microbacteriaceae</taxon>
        <taxon>Microbacterium</taxon>
    </lineage>
</organism>
<dbReference type="PROSITE" id="PS50006">
    <property type="entry name" value="FHA_DOMAIN"/>
    <property type="match status" value="1"/>
</dbReference>
<dbReference type="InterPro" id="IPR008984">
    <property type="entry name" value="SMAD_FHA_dom_sf"/>
</dbReference>
<dbReference type="Pfam" id="PF00498">
    <property type="entry name" value="FHA"/>
    <property type="match status" value="1"/>
</dbReference>
<dbReference type="Gene3D" id="2.60.200.20">
    <property type="match status" value="1"/>
</dbReference>
<gene>
    <name evidence="4" type="ORF">QE367_000869</name>
</gene>
<evidence type="ECO:0000256" key="1">
    <source>
        <dbReference type="ARBA" id="ARBA00022553"/>
    </source>
</evidence>
<protein>
    <recommendedName>
        <fullName evidence="3">FHA domain-containing protein</fullName>
    </recommendedName>
</protein>
<evidence type="ECO:0000256" key="2">
    <source>
        <dbReference type="SAM" id="MobiDB-lite"/>
    </source>
</evidence>
<name>A0ABU1HZ14_9MICO</name>
<keyword evidence="1" id="KW-0597">Phosphoprotein</keyword>
<keyword evidence="5" id="KW-1185">Reference proteome</keyword>
<dbReference type="InterPro" id="IPR000253">
    <property type="entry name" value="FHA_dom"/>
</dbReference>
<feature type="region of interest" description="Disordered" evidence="2">
    <location>
        <begin position="190"/>
        <end position="238"/>
    </location>
</feature>
<dbReference type="RefSeq" id="WP_309665030.1">
    <property type="nucleotide sequence ID" value="NZ_JAVIZA010000001.1"/>
</dbReference>
<proteinExistence type="predicted"/>
<reference evidence="4 5" key="1">
    <citation type="submission" date="2023-08" db="EMBL/GenBank/DDBJ databases">
        <title>Functional and genomic diversity of the sorghum phyllosphere microbiome.</title>
        <authorList>
            <person name="Shade A."/>
        </authorList>
    </citation>
    <scope>NUCLEOTIDE SEQUENCE [LARGE SCALE GENOMIC DNA]</scope>
    <source>
        <strain evidence="4 5">SORGH_AS_0919</strain>
    </source>
</reference>
<evidence type="ECO:0000313" key="4">
    <source>
        <dbReference type="EMBL" id="MDR6166665.1"/>
    </source>
</evidence>
<comment type="caution">
    <text evidence="4">The sequence shown here is derived from an EMBL/GenBank/DDBJ whole genome shotgun (WGS) entry which is preliminary data.</text>
</comment>
<dbReference type="Proteomes" id="UP001260188">
    <property type="component" value="Unassembled WGS sequence"/>
</dbReference>
<feature type="compositionally biased region" description="Basic and acidic residues" evidence="2">
    <location>
        <begin position="208"/>
        <end position="221"/>
    </location>
</feature>
<dbReference type="EMBL" id="JAVIZA010000001">
    <property type="protein sequence ID" value="MDR6166665.1"/>
    <property type="molecule type" value="Genomic_DNA"/>
</dbReference>
<evidence type="ECO:0000313" key="5">
    <source>
        <dbReference type="Proteomes" id="UP001260188"/>
    </source>
</evidence>
<sequence>MFRYPTPDDARGSGFAMVTDRFALLLGPSAGEALAGAVWEAMTARDAAFEDVLSVIATVGIGALPDFALVELVDAGSSAVSVAVRGAATIDLHGPQRSSYAGTGVGTWVEGSAQHVAGISLGIGAATGPSLLPIGRGVVRTDALEWGSTAPVASPAVAATVVAAAPPVAALEDLDPLETVAVDRWTLTESFGPRRRTQPGPEPEVASDPERAPEPEPRPEIDDSTVLGSRRTPAAPVGAQPRRYVLRLEPGGTYPLDHPIVLGRAPRAAQHPGARIVSVPSPRKEVSGTHVEVSLDADVLVVRDLGSTNGTIVRDGSGDAELLRSGATARVAPGAVLDLGDGVLASFEPLS</sequence>
<feature type="domain" description="FHA" evidence="3">
    <location>
        <begin position="260"/>
        <end position="313"/>
    </location>
</feature>
<dbReference type="CDD" id="cd00060">
    <property type="entry name" value="FHA"/>
    <property type="match status" value="1"/>
</dbReference>
<dbReference type="SUPFAM" id="SSF49879">
    <property type="entry name" value="SMAD/FHA domain"/>
    <property type="match status" value="1"/>
</dbReference>